<dbReference type="Pfam" id="PF16976">
    <property type="entry name" value="RcpC"/>
    <property type="match status" value="1"/>
</dbReference>
<dbReference type="AlphaFoldDB" id="A0A4Q2K2X7"/>
<organism evidence="3 4">
    <name type="scientific">Senegalimassilia faecalis</name>
    <dbReference type="NCBI Taxonomy" id="2509433"/>
    <lineage>
        <taxon>Bacteria</taxon>
        <taxon>Bacillati</taxon>
        <taxon>Actinomycetota</taxon>
        <taxon>Coriobacteriia</taxon>
        <taxon>Coriobacteriales</taxon>
        <taxon>Coriobacteriaceae</taxon>
        <taxon>Senegalimassilia</taxon>
    </lineage>
</organism>
<dbReference type="Pfam" id="PF08666">
    <property type="entry name" value="SAF"/>
    <property type="match status" value="1"/>
</dbReference>
<dbReference type="Proteomes" id="UP000293345">
    <property type="component" value="Unassembled WGS sequence"/>
</dbReference>
<dbReference type="SMART" id="SM00858">
    <property type="entry name" value="SAF"/>
    <property type="match status" value="1"/>
</dbReference>
<comment type="caution">
    <text evidence="3">The sequence shown here is derived from an EMBL/GenBank/DDBJ whole genome shotgun (WGS) entry which is preliminary data.</text>
</comment>
<dbReference type="NCBIfam" id="TIGR03177">
    <property type="entry name" value="pilus_cpaB"/>
    <property type="match status" value="1"/>
</dbReference>
<dbReference type="EMBL" id="SDPW01000001">
    <property type="protein sequence ID" value="RXZ54083.1"/>
    <property type="molecule type" value="Genomic_DNA"/>
</dbReference>
<gene>
    <name evidence="3" type="primary">cpaB</name>
    <name evidence="3" type="ORF">ET524_06045</name>
</gene>
<protein>
    <submittedName>
        <fullName evidence="3">Flp pilus assembly protein CpaB</fullName>
    </submittedName>
</protein>
<evidence type="ECO:0000313" key="3">
    <source>
        <dbReference type="EMBL" id="RXZ54083.1"/>
    </source>
</evidence>
<evidence type="ECO:0000256" key="1">
    <source>
        <dbReference type="SAM" id="MobiDB-lite"/>
    </source>
</evidence>
<feature type="region of interest" description="Disordered" evidence="1">
    <location>
        <begin position="1"/>
        <end position="38"/>
    </location>
</feature>
<accession>A0A4Q2K2X7</accession>
<evidence type="ECO:0000313" key="4">
    <source>
        <dbReference type="Proteomes" id="UP000293345"/>
    </source>
</evidence>
<evidence type="ECO:0000259" key="2">
    <source>
        <dbReference type="SMART" id="SM00858"/>
    </source>
</evidence>
<dbReference type="InterPro" id="IPR017592">
    <property type="entry name" value="Pilus_assmbl_Flp-typ_CpaB"/>
</dbReference>
<dbReference type="InterPro" id="IPR013974">
    <property type="entry name" value="SAF"/>
</dbReference>
<keyword evidence="4" id="KW-1185">Reference proteome</keyword>
<feature type="domain" description="SAF" evidence="2">
    <location>
        <begin position="91"/>
        <end position="158"/>
    </location>
</feature>
<proteinExistence type="predicted"/>
<reference evidence="3 4" key="1">
    <citation type="submission" date="2019-01" db="EMBL/GenBank/DDBJ databases">
        <title>Senegalimassilia sp. nov. KGMB04484 isolated human feces.</title>
        <authorList>
            <person name="Han K.-I."/>
            <person name="Kim J.-S."/>
            <person name="Lee K.C."/>
            <person name="Suh M.K."/>
            <person name="Eom M.K."/>
            <person name="Lee J.H."/>
            <person name="Park S.-H."/>
            <person name="Kang S.W."/>
            <person name="Park J.-E."/>
            <person name="Oh B.S."/>
            <person name="Yu S.Y."/>
            <person name="Choi S.-H."/>
            <person name="Lee D.H."/>
            <person name="Yoon H."/>
            <person name="Kim B.-Y."/>
            <person name="Lee J.H."/>
            <person name="Lee J.-S."/>
        </authorList>
    </citation>
    <scope>NUCLEOTIDE SEQUENCE [LARGE SCALE GENOMIC DNA]</scope>
    <source>
        <strain evidence="3 4">KGMB04484</strain>
    </source>
</reference>
<dbReference type="InterPro" id="IPR031571">
    <property type="entry name" value="RcpC_dom"/>
</dbReference>
<sequence length="276" mass="27947">MVGRSGAGASRRMVPKRTRGVSRSSGAVPARGDDVAVDSPVRGEEPLVHRCKQMSAVVAASVAVACVSVGYSLWQAAASQSAVDQVTRDSAAVWVVSQDVKAGEMLDTDSLEVREVPAAFRSAAALPAQSTEPASSVSGMRALVDIPAGSQLCGTFLAGSGSDGRLAAQLSADKEAVSLSVDDETGIAGQVKPYDAVRVVSIEGASSGIVDSQTLANRARVVAVGGDGYDDGASYSAIVIEVSPDEADAIRQAQVSGKVSVQLLASEDVLTGGVDG</sequence>
<dbReference type="CDD" id="cd11614">
    <property type="entry name" value="SAF_CpaB_FlgA_like"/>
    <property type="match status" value="1"/>
</dbReference>
<name>A0A4Q2K2X7_9ACTN</name>